<comment type="similarity">
    <text evidence="1">Belongs to the LysR transcriptional regulatory family.</text>
</comment>
<dbReference type="InterPro" id="IPR036390">
    <property type="entry name" value="WH_DNA-bd_sf"/>
</dbReference>
<keyword evidence="3" id="KW-0238">DNA-binding</keyword>
<dbReference type="GO" id="GO:0006351">
    <property type="term" value="P:DNA-templated transcription"/>
    <property type="evidence" value="ECO:0007669"/>
    <property type="project" value="TreeGrafter"/>
</dbReference>
<dbReference type="PANTHER" id="PTHR30537:SF21">
    <property type="entry name" value="HTH-TYPE TRANSCRIPTIONAL REGULATOR SINR-RELATED"/>
    <property type="match status" value="1"/>
</dbReference>
<dbReference type="GO" id="GO:0043565">
    <property type="term" value="F:sequence-specific DNA binding"/>
    <property type="evidence" value="ECO:0007669"/>
    <property type="project" value="TreeGrafter"/>
</dbReference>
<evidence type="ECO:0000256" key="1">
    <source>
        <dbReference type="ARBA" id="ARBA00009437"/>
    </source>
</evidence>
<dbReference type="InterPro" id="IPR000847">
    <property type="entry name" value="LysR_HTH_N"/>
</dbReference>
<proteinExistence type="inferred from homology"/>
<dbReference type="SUPFAM" id="SSF53850">
    <property type="entry name" value="Periplasmic binding protein-like II"/>
    <property type="match status" value="1"/>
</dbReference>
<evidence type="ECO:0000256" key="3">
    <source>
        <dbReference type="ARBA" id="ARBA00023125"/>
    </source>
</evidence>
<keyword evidence="7" id="KW-1185">Reference proteome</keyword>
<gene>
    <name evidence="6" type="ORF">INR99_05430</name>
</gene>
<sequence>MKGFRELELFVRAAEAGSLSMAARLLDLSPAVASAMLKRLEADLGVMLFVRSTRSLRLTQAGEAYLQHAQQALEELAAGWDAIQQGSQAPRGVLQLSLPSDLGRNLVLPWLDEFLMAYPQLELRLDLSDQLADVYRQRIDLALRYGIPDDSALVALPVAPENRRVLCAAPAYLQRNGMPATLDELAHHRCLCFMLDGFVYNRWRLFGEGREQVIEVPPCRVSSDGDVVRRWAVAGQGIAYKSALDVSEDLLAGRLVALLPQYQGEAAPLNLVCPGRRQILPHIQALQAWLSRHCRERLNALATLLAG</sequence>
<evidence type="ECO:0000259" key="5">
    <source>
        <dbReference type="PROSITE" id="PS50931"/>
    </source>
</evidence>
<dbReference type="InterPro" id="IPR058163">
    <property type="entry name" value="LysR-type_TF_proteobact-type"/>
</dbReference>
<keyword evidence="2" id="KW-0805">Transcription regulation</keyword>
<accession>A0A8J7FJN2</accession>
<dbReference type="SUPFAM" id="SSF46785">
    <property type="entry name" value="Winged helix' DNA-binding domain"/>
    <property type="match status" value="1"/>
</dbReference>
<organism evidence="6 7">
    <name type="scientific">Chitinilyticum piscinae</name>
    <dbReference type="NCBI Taxonomy" id="2866724"/>
    <lineage>
        <taxon>Bacteria</taxon>
        <taxon>Pseudomonadati</taxon>
        <taxon>Pseudomonadota</taxon>
        <taxon>Betaproteobacteria</taxon>
        <taxon>Neisseriales</taxon>
        <taxon>Chitinibacteraceae</taxon>
        <taxon>Chitinilyticum</taxon>
    </lineage>
</organism>
<evidence type="ECO:0000313" key="7">
    <source>
        <dbReference type="Proteomes" id="UP000604481"/>
    </source>
</evidence>
<dbReference type="FunFam" id="3.40.190.290:FF:000001">
    <property type="entry name" value="Transcriptional regulator, LysR family"/>
    <property type="match status" value="1"/>
</dbReference>
<dbReference type="FunFam" id="1.10.10.10:FF:000001">
    <property type="entry name" value="LysR family transcriptional regulator"/>
    <property type="match status" value="1"/>
</dbReference>
<dbReference type="Gene3D" id="3.40.190.290">
    <property type="match status" value="1"/>
</dbReference>
<protein>
    <submittedName>
        <fullName evidence="6">LysR family transcriptional regulator</fullName>
    </submittedName>
</protein>
<keyword evidence="4" id="KW-0804">Transcription</keyword>
<dbReference type="Pfam" id="PF03466">
    <property type="entry name" value="LysR_substrate"/>
    <property type="match status" value="1"/>
</dbReference>
<dbReference type="PROSITE" id="PS50931">
    <property type="entry name" value="HTH_LYSR"/>
    <property type="match status" value="1"/>
</dbReference>
<comment type="caution">
    <text evidence="6">The sequence shown here is derived from an EMBL/GenBank/DDBJ whole genome shotgun (WGS) entry which is preliminary data.</text>
</comment>
<dbReference type="GO" id="GO:0003700">
    <property type="term" value="F:DNA-binding transcription factor activity"/>
    <property type="evidence" value="ECO:0007669"/>
    <property type="project" value="InterPro"/>
</dbReference>
<feature type="domain" description="HTH lysR-type" evidence="5">
    <location>
        <begin position="1"/>
        <end position="59"/>
    </location>
</feature>
<evidence type="ECO:0000313" key="6">
    <source>
        <dbReference type="EMBL" id="MBE9608787.1"/>
    </source>
</evidence>
<dbReference type="EMBL" id="JADFUA010000002">
    <property type="protein sequence ID" value="MBE9608787.1"/>
    <property type="molecule type" value="Genomic_DNA"/>
</dbReference>
<dbReference type="CDD" id="cd08422">
    <property type="entry name" value="PBP2_CrgA_like"/>
    <property type="match status" value="1"/>
</dbReference>
<dbReference type="PANTHER" id="PTHR30537">
    <property type="entry name" value="HTH-TYPE TRANSCRIPTIONAL REGULATOR"/>
    <property type="match status" value="1"/>
</dbReference>
<dbReference type="InterPro" id="IPR036388">
    <property type="entry name" value="WH-like_DNA-bd_sf"/>
</dbReference>
<dbReference type="Gene3D" id="1.10.10.10">
    <property type="entry name" value="Winged helix-like DNA-binding domain superfamily/Winged helix DNA-binding domain"/>
    <property type="match status" value="1"/>
</dbReference>
<name>A0A8J7FJN2_9NEIS</name>
<dbReference type="InterPro" id="IPR005119">
    <property type="entry name" value="LysR_subst-bd"/>
</dbReference>
<dbReference type="Proteomes" id="UP000604481">
    <property type="component" value="Unassembled WGS sequence"/>
</dbReference>
<evidence type="ECO:0000256" key="2">
    <source>
        <dbReference type="ARBA" id="ARBA00023015"/>
    </source>
</evidence>
<dbReference type="AlphaFoldDB" id="A0A8J7FJN2"/>
<dbReference type="RefSeq" id="WP_194115311.1">
    <property type="nucleotide sequence ID" value="NZ_JADFUA010000002.1"/>
</dbReference>
<reference evidence="6 7" key="1">
    <citation type="submission" date="2020-10" db="EMBL/GenBank/DDBJ databases">
        <title>The genome sequence of Chitinilyticum litopenaei 4Y14.</title>
        <authorList>
            <person name="Liu Y."/>
        </authorList>
    </citation>
    <scope>NUCLEOTIDE SEQUENCE [LARGE SCALE GENOMIC DNA]</scope>
    <source>
        <strain evidence="6 7">4Y14</strain>
    </source>
</reference>
<dbReference type="Pfam" id="PF00126">
    <property type="entry name" value="HTH_1"/>
    <property type="match status" value="1"/>
</dbReference>
<evidence type="ECO:0000256" key="4">
    <source>
        <dbReference type="ARBA" id="ARBA00023163"/>
    </source>
</evidence>